<accession>A0ABS0SHZ5</accession>
<sequence>MPDNTTPERIFNVLFLCTGNSARSILAESILNKDGAGRFRAYSAGSQPKGTINPLAITTLANFDYLADGLRSKAWDEFASPDAPIMDFVFTVCDNAAGEACPVWPGQPMTAHWGIEDPAAVEGTGVERQTAFVTAFRYLKNRIAIFTALPFASLDKASLRTRLVGIGQGEGATSSCDSAA</sequence>
<evidence type="ECO:0000256" key="1">
    <source>
        <dbReference type="ARBA" id="ARBA00022849"/>
    </source>
</evidence>
<dbReference type="SMART" id="SM00226">
    <property type="entry name" value="LMWPc"/>
    <property type="match status" value="1"/>
</dbReference>
<protein>
    <submittedName>
        <fullName evidence="3">Arsenate reductase ArsC</fullName>
    </submittedName>
</protein>
<dbReference type="Gene3D" id="3.40.50.2300">
    <property type="match status" value="1"/>
</dbReference>
<name>A0ABS0SHZ5_9HYPH</name>
<dbReference type="InterPro" id="IPR036196">
    <property type="entry name" value="Ptyr_pPase_sf"/>
</dbReference>
<comment type="caution">
    <text evidence="3">The sequence shown here is derived from an EMBL/GenBank/DDBJ whole genome shotgun (WGS) entry which is preliminary data.</text>
</comment>
<evidence type="ECO:0000313" key="4">
    <source>
        <dbReference type="Proteomes" id="UP000601789"/>
    </source>
</evidence>
<keyword evidence="1" id="KW-0059">Arsenical resistance</keyword>
<dbReference type="CDD" id="cd16345">
    <property type="entry name" value="LMWP_ArsC"/>
    <property type="match status" value="1"/>
</dbReference>
<dbReference type="Pfam" id="PF01451">
    <property type="entry name" value="LMWPc"/>
    <property type="match status" value="1"/>
</dbReference>
<feature type="domain" description="Phosphotyrosine protein phosphatase I" evidence="2">
    <location>
        <begin position="11"/>
        <end position="149"/>
    </location>
</feature>
<dbReference type="PANTHER" id="PTHR43428:SF1">
    <property type="entry name" value="ARSENATE REDUCTASE"/>
    <property type="match status" value="1"/>
</dbReference>
<reference evidence="3 4" key="1">
    <citation type="submission" date="2020-10" db="EMBL/GenBank/DDBJ databases">
        <title>Aquamicrobium zhengzhouensis sp. nov., a exopolysaccharide producing bacterium isolated from farmland soil.</title>
        <authorList>
            <person name="Wang X."/>
        </authorList>
    </citation>
    <scope>NUCLEOTIDE SEQUENCE [LARGE SCALE GENOMIC DNA]</scope>
    <source>
        <strain evidence="4">cd-1</strain>
    </source>
</reference>
<dbReference type="Proteomes" id="UP000601789">
    <property type="component" value="Unassembled WGS sequence"/>
</dbReference>
<gene>
    <name evidence="3" type="ORF">IOD40_19680</name>
</gene>
<organism evidence="3 4">
    <name type="scientific">Aquamicrobium zhengzhouense</name>
    <dbReference type="NCBI Taxonomy" id="2781738"/>
    <lineage>
        <taxon>Bacteria</taxon>
        <taxon>Pseudomonadati</taxon>
        <taxon>Pseudomonadota</taxon>
        <taxon>Alphaproteobacteria</taxon>
        <taxon>Hyphomicrobiales</taxon>
        <taxon>Phyllobacteriaceae</taxon>
        <taxon>Aquamicrobium</taxon>
    </lineage>
</organism>
<evidence type="ECO:0000313" key="3">
    <source>
        <dbReference type="EMBL" id="MBI1622876.1"/>
    </source>
</evidence>
<evidence type="ECO:0000259" key="2">
    <source>
        <dbReference type="SMART" id="SM00226"/>
    </source>
</evidence>
<dbReference type="InterPro" id="IPR023485">
    <property type="entry name" value="Ptyr_pPase"/>
</dbReference>
<dbReference type="RefSeq" id="WP_198478412.1">
    <property type="nucleotide sequence ID" value="NZ_JADGMQ010000026.1"/>
</dbReference>
<proteinExistence type="predicted"/>
<keyword evidence="4" id="KW-1185">Reference proteome</keyword>
<dbReference type="EMBL" id="JADGMQ010000026">
    <property type="protein sequence ID" value="MBI1622876.1"/>
    <property type="molecule type" value="Genomic_DNA"/>
</dbReference>
<dbReference type="PANTHER" id="PTHR43428">
    <property type="entry name" value="ARSENATE REDUCTASE"/>
    <property type="match status" value="1"/>
</dbReference>
<dbReference type="SUPFAM" id="SSF52788">
    <property type="entry name" value="Phosphotyrosine protein phosphatases I"/>
    <property type="match status" value="1"/>
</dbReference>